<sequence>MTRVTSRSTLLLLLLLELLCLFWIQSVPEKVGAPRSGLKGTATKKTGGKRRRVCSSGPNSPEILQEIQITITVVMAPFTLRAHEGRKIDVLHRDKPSTERRVTPNLTASQAGRLRGDEHPEHLNNYRGVSALHQRGRGRDPSEPLFADFKRVRGSRSGLNRNFEDILAQLTKVQPDRRPSSRSSFFSSASGIHKEMRLFTEMPARTTKRACALKCLEYPQRGLFSSLLYLPCSWSFESDLNQPLILFGSKDHEQLVGYGSVSPRTSWGKLVTIIYALVGIPLMLLYLSTTGDLLARSFRRLYGKLCGVGGPKPQCPCTNPVRVPVTLCLVIVLAYICSGAVLFHRLENWSLLEGSYFCFTSLGTIGFGDLLPGQNAEEVSLCACSAYILTGMALVAMCFSLVQDETEGAAPVKRAPVVNKIPPMLQHNSLPRKSNFHRNAPARRSAGAEPLIEYFVPRSVSEFDLSMATGDTPISANFLPLTVRVPRKVANRQKEKMVTFEDEMAARMSKDPELQDVFILVDDFNAVKRELKQFKNFKLCEGLKKCDEDCSCNAEAECDICRVIDFTMKKDKFRNHYHNPRILTSQFRPNLNSSVIKWYSNKPVKCWQCGIERKNIGELFCEQCKYIQSPPDKNNYFKVFELDEKFDIDQKQLTRKYRQMQSLLHPDKFTNKSDEEKNISENYSSLVNKAYGTLQAPLKRALHLLSLRGEEIEEGQKVDDPEFLMEIMELNEEVESADNAEKLKSLKQKNDAQLTKIAKEIESHFDTDQTAKAKEAIIKMKYYNMTDDQDLTLRSVGYMQKTIEQVADQGMNFTNFYVNIPICCPSRSTILSGLYPHNSGVVNNSISGGCSSPTWQENHEVSSIAATLKSAKGYKTFYAGKYLNQYGEKDAGGVEHVPKGYDWWLGLKGNSRYYNYTLSVNGTGHFFQSDYLTDQITYYALNFLNEKSVAEGSFFMMLAPPACHAPFTPAPRHEELYPDLLTVRDPAFNATPVDKHWLVQMPPTSLPEDVTNLDEIYRNRIRTLLSVDDMVGAVVEKLEELKILNNTYVIVMSDNGFHIGQFTQPWDKREPYESDTHVPFMIRGPNIAPNVSSDFPVTTVDILPTILDLAGITEHNGDGHSFKEELFKTGRSSYDRNLLVEYWGEGDASTNDPACPWGTDDTISECVSGSWCKCQDSRNNTYSCLLAISNDDKFKFCEFEGGFTEAYNLTVDPYELNNLKLDQNQTDKYLTILNEMKQSSMTSKARENMKKTPKNDNKQVKKVLVVAQELKLARVLAGNNKTARDRALKSLRKWFQNRATTIPFTENDFLRLWKGLFYSMWMSDKPLIQEECAENISKLLHALPLDTSLLFYKCGMTVLMNEWFGIDQLRLDKFLMFVRRLLRQALFVLKNENWKRDVIVKFTNCLSETILNTQLEKPLGLLMHFSEIYLEELAKVCEGELPPHLLTEFLSPFIKELASCQDSRIINHIRKHVFIYLIQQSDLGLEYREKYNAWRSLGFPGSIDAMEKVEVSEEESGGEDEEEREEEGERVYDPRAGKVDVSLSQLKFHPKAVSKALNECKFGKNTNLKSRKCLSELAEQKMASGVYPLGVKKLKLAKDDYDTNIRKAVNRLVKFENKIKGKKNKKRKNHQEKEIELRGGKKIKLEGGLEEKIREELANKVKKKRKLNDTTEVPPQKQKKNNTSEAPPQKLNKNEQRPWLEIESIFQRNSGTWLVTKTVQQEPQSKPDVEMKTAKENSVAKESSASITKSLQLLNPFANAAAKKVKINTKLNRSQDMQEHHAQILSSPATK</sequence>
<dbReference type="GO" id="GO:0005539">
    <property type="term" value="F:glycosaminoglycan binding"/>
    <property type="evidence" value="ECO:0007669"/>
    <property type="project" value="TreeGrafter"/>
</dbReference>
<keyword evidence="8 18" id="KW-0812">Transmembrane</keyword>
<dbReference type="GO" id="GO:0005267">
    <property type="term" value="F:potassium channel activity"/>
    <property type="evidence" value="ECO:0007669"/>
    <property type="project" value="InterPro"/>
</dbReference>
<dbReference type="InterPro" id="IPR004640">
    <property type="entry name" value="HscB"/>
</dbReference>
<evidence type="ECO:0000256" key="6">
    <source>
        <dbReference type="ARBA" id="ARBA00010476"/>
    </source>
</evidence>
<evidence type="ECO:0000256" key="5">
    <source>
        <dbReference type="ARBA" id="ARBA00008779"/>
    </source>
</evidence>
<dbReference type="InterPro" id="IPR017850">
    <property type="entry name" value="Alkaline_phosphatase_core_sf"/>
</dbReference>
<dbReference type="GO" id="GO:0030688">
    <property type="term" value="C:preribosome, small subunit precursor"/>
    <property type="evidence" value="ECO:0007669"/>
    <property type="project" value="InterPro"/>
</dbReference>
<feature type="region of interest" description="Disordered" evidence="20">
    <location>
        <begin position="1661"/>
        <end position="1698"/>
    </location>
</feature>
<dbReference type="EMBL" id="JABDTM020024304">
    <property type="protein sequence ID" value="KAH0814420.1"/>
    <property type="molecule type" value="Genomic_DNA"/>
</dbReference>
<evidence type="ECO:0000256" key="19">
    <source>
        <dbReference type="SAM" id="Coils"/>
    </source>
</evidence>
<dbReference type="InterPro" id="IPR009073">
    <property type="entry name" value="HscB_oligo_C"/>
</dbReference>
<evidence type="ECO:0000256" key="22">
    <source>
        <dbReference type="SAM" id="SignalP"/>
    </source>
</evidence>
<comment type="subcellular location">
    <subcellularLocation>
        <location evidence="3">Membrane</location>
        <topology evidence="3">Multi-pass membrane protein</topology>
    </subcellularLocation>
    <subcellularLocation>
        <location evidence="2">Nucleus</location>
    </subcellularLocation>
</comment>
<organism evidence="24 25">
    <name type="scientific">Tenebrio molitor</name>
    <name type="common">Yellow mealworm beetle</name>
    <dbReference type="NCBI Taxonomy" id="7067"/>
    <lineage>
        <taxon>Eukaryota</taxon>
        <taxon>Metazoa</taxon>
        <taxon>Ecdysozoa</taxon>
        <taxon>Arthropoda</taxon>
        <taxon>Hexapoda</taxon>
        <taxon>Insecta</taxon>
        <taxon>Pterygota</taxon>
        <taxon>Neoptera</taxon>
        <taxon>Endopterygota</taxon>
        <taxon>Coleoptera</taxon>
        <taxon>Polyphaga</taxon>
        <taxon>Cucujiformia</taxon>
        <taxon>Tenebrionidae</taxon>
        <taxon>Tenebrio</taxon>
    </lineage>
</organism>
<dbReference type="InterPro" id="IPR036386">
    <property type="entry name" value="HscB_C_sf"/>
</dbReference>
<dbReference type="PROSITE" id="PS50076">
    <property type="entry name" value="DNAJ_2"/>
    <property type="match status" value="1"/>
</dbReference>
<evidence type="ECO:0000313" key="24">
    <source>
        <dbReference type="EMBL" id="KAH0814420.1"/>
    </source>
</evidence>
<dbReference type="GO" id="GO:0008449">
    <property type="term" value="F:N-acetylglucosamine-6-sulfatase activity"/>
    <property type="evidence" value="ECO:0007669"/>
    <property type="project" value="TreeGrafter"/>
</dbReference>
<evidence type="ECO:0000256" key="4">
    <source>
        <dbReference type="ARBA" id="ARBA00006374"/>
    </source>
</evidence>
<feature type="coiled-coil region" evidence="19">
    <location>
        <begin position="1598"/>
        <end position="1625"/>
    </location>
</feature>
<comment type="similarity">
    <text evidence="18">Belongs to the two pore domain potassium channel (TC 1.A.1.8) family.</text>
</comment>
<dbReference type="GO" id="GO:0044571">
    <property type="term" value="P:[2Fe-2S] cluster assembly"/>
    <property type="evidence" value="ECO:0007669"/>
    <property type="project" value="InterPro"/>
</dbReference>
<gene>
    <name evidence="24" type="ORF">GEV33_008373</name>
</gene>
<dbReference type="InterPro" id="IPR036869">
    <property type="entry name" value="J_dom_sf"/>
</dbReference>
<evidence type="ECO:0000256" key="9">
    <source>
        <dbReference type="ARBA" id="ARBA00022729"/>
    </source>
</evidence>
<dbReference type="CDD" id="cd06257">
    <property type="entry name" value="DnaJ"/>
    <property type="match status" value="1"/>
</dbReference>
<evidence type="ECO:0000259" key="23">
    <source>
        <dbReference type="PROSITE" id="PS50076"/>
    </source>
</evidence>
<evidence type="ECO:0000256" key="18">
    <source>
        <dbReference type="RuleBase" id="RU003857"/>
    </source>
</evidence>
<comment type="similarity">
    <text evidence="5">Belongs to the sulfatase family.</text>
</comment>
<reference evidence="24" key="2">
    <citation type="submission" date="2021-08" db="EMBL/GenBank/DDBJ databases">
        <authorList>
            <person name="Eriksson T."/>
        </authorList>
    </citation>
    <scope>NUCLEOTIDE SEQUENCE</scope>
    <source>
        <strain evidence="24">Stoneville</strain>
        <tissue evidence="24">Whole head</tissue>
    </source>
</reference>
<dbReference type="Pfam" id="PF05997">
    <property type="entry name" value="Nop52"/>
    <property type="match status" value="1"/>
</dbReference>
<keyword evidence="11 21" id="KW-1133">Transmembrane helix</keyword>
<dbReference type="InterPro" id="IPR013099">
    <property type="entry name" value="K_chnl_dom"/>
</dbReference>
<feature type="transmembrane region" description="Helical" evidence="21">
    <location>
        <begin position="321"/>
        <end position="343"/>
    </location>
</feature>
<evidence type="ECO:0000256" key="14">
    <source>
        <dbReference type="ARBA" id="ARBA00023180"/>
    </source>
</evidence>
<dbReference type="SUPFAM" id="SSF81324">
    <property type="entry name" value="Voltage-gated potassium channels"/>
    <property type="match status" value="1"/>
</dbReference>
<dbReference type="Gene3D" id="1.10.287.110">
    <property type="entry name" value="DnaJ domain"/>
    <property type="match status" value="1"/>
</dbReference>
<feature type="compositionally biased region" description="Acidic residues" evidence="20">
    <location>
        <begin position="1512"/>
        <end position="1526"/>
    </location>
</feature>
<dbReference type="SUPFAM" id="SSF47144">
    <property type="entry name" value="HSC20 (HSCB), C-terminal oligomerisation domain"/>
    <property type="match status" value="1"/>
</dbReference>
<dbReference type="GO" id="GO:0001671">
    <property type="term" value="F:ATPase activator activity"/>
    <property type="evidence" value="ECO:0007669"/>
    <property type="project" value="InterPro"/>
</dbReference>
<keyword evidence="25" id="KW-1185">Reference proteome</keyword>
<dbReference type="InterPro" id="IPR000917">
    <property type="entry name" value="Sulfatase_N"/>
</dbReference>
<feature type="signal peptide" evidence="22">
    <location>
        <begin position="1"/>
        <end position="26"/>
    </location>
</feature>
<dbReference type="PANTHER" id="PTHR43108:SF8">
    <property type="entry name" value="SD21168P"/>
    <property type="match status" value="1"/>
</dbReference>
<feature type="region of interest" description="Disordered" evidence="20">
    <location>
        <begin position="1509"/>
        <end position="1530"/>
    </location>
</feature>
<evidence type="ECO:0000256" key="13">
    <source>
        <dbReference type="ARBA" id="ARBA00023136"/>
    </source>
</evidence>
<dbReference type="PRINTS" id="PR01333">
    <property type="entry name" value="2POREKCHANEL"/>
</dbReference>
<dbReference type="InterPro" id="IPR003280">
    <property type="entry name" value="2pore_dom_K_chnl"/>
</dbReference>
<evidence type="ECO:0000256" key="15">
    <source>
        <dbReference type="ARBA" id="ARBA00023186"/>
    </source>
</evidence>
<feature type="region of interest" description="Disordered" evidence="20">
    <location>
        <begin position="1719"/>
        <end position="1746"/>
    </location>
</feature>
<dbReference type="PANTHER" id="PTHR43108">
    <property type="entry name" value="N-ACETYLGLUCOSAMINE-6-SULFATASE FAMILY MEMBER"/>
    <property type="match status" value="1"/>
</dbReference>
<protein>
    <recommendedName>
        <fullName evidence="23">J domain-containing protein</fullName>
    </recommendedName>
</protein>
<feature type="compositionally biased region" description="Basic and acidic residues" evidence="20">
    <location>
        <begin position="1725"/>
        <end position="1739"/>
    </location>
</feature>
<dbReference type="GO" id="GO:0005634">
    <property type="term" value="C:nucleus"/>
    <property type="evidence" value="ECO:0007669"/>
    <property type="project" value="UniProtKB-SubCell"/>
</dbReference>
<dbReference type="Gene3D" id="3.40.720.10">
    <property type="entry name" value="Alkaline Phosphatase, subunit A"/>
    <property type="match status" value="1"/>
</dbReference>
<dbReference type="Proteomes" id="UP000719412">
    <property type="component" value="Unassembled WGS sequence"/>
</dbReference>
<evidence type="ECO:0000256" key="2">
    <source>
        <dbReference type="ARBA" id="ARBA00004123"/>
    </source>
</evidence>
<keyword evidence="13 21" id="KW-0472">Membrane</keyword>
<dbReference type="Gene3D" id="1.10.287.70">
    <property type="match status" value="1"/>
</dbReference>
<dbReference type="InterPro" id="IPR010301">
    <property type="entry name" value="RRP1"/>
</dbReference>
<feature type="region of interest" description="Disordered" evidence="20">
    <location>
        <begin position="33"/>
        <end position="59"/>
    </location>
</feature>
<keyword evidence="12 18" id="KW-0406">Ion transport</keyword>
<evidence type="ECO:0000256" key="20">
    <source>
        <dbReference type="SAM" id="MobiDB-lite"/>
    </source>
</evidence>
<comment type="caution">
    <text evidence="24">The sequence shown here is derived from an EMBL/GenBank/DDBJ whole genome shotgun (WGS) entry which is preliminary data.</text>
</comment>
<proteinExistence type="inferred from homology"/>
<evidence type="ECO:0000256" key="8">
    <source>
        <dbReference type="ARBA" id="ARBA00022692"/>
    </source>
</evidence>
<evidence type="ECO:0000256" key="3">
    <source>
        <dbReference type="ARBA" id="ARBA00004141"/>
    </source>
</evidence>
<evidence type="ECO:0000256" key="21">
    <source>
        <dbReference type="SAM" id="Phobius"/>
    </source>
</evidence>
<keyword evidence="10" id="KW-0378">Hydrolase</keyword>
<keyword evidence="19" id="KW-0175">Coiled coil</keyword>
<dbReference type="Pfam" id="PF07743">
    <property type="entry name" value="HSCB_C"/>
    <property type="match status" value="1"/>
</dbReference>
<evidence type="ECO:0000256" key="1">
    <source>
        <dbReference type="ARBA" id="ARBA00001913"/>
    </source>
</evidence>
<dbReference type="HAMAP" id="MF_00682">
    <property type="entry name" value="HscB"/>
    <property type="match status" value="1"/>
</dbReference>
<keyword evidence="14" id="KW-0325">Glycoprotein</keyword>
<name>A0A8J6H993_TENMO</name>
<dbReference type="SMART" id="SM00271">
    <property type="entry name" value="DnaJ"/>
    <property type="match status" value="1"/>
</dbReference>
<dbReference type="Pfam" id="PF07885">
    <property type="entry name" value="Ion_trans_2"/>
    <property type="match status" value="2"/>
</dbReference>
<evidence type="ECO:0000313" key="25">
    <source>
        <dbReference type="Proteomes" id="UP000719412"/>
    </source>
</evidence>
<keyword evidence="16" id="KW-0539">Nucleus</keyword>
<dbReference type="NCBIfam" id="TIGR00714">
    <property type="entry name" value="hscB"/>
    <property type="match status" value="1"/>
</dbReference>
<feature type="chain" id="PRO_5035167070" description="J domain-containing protein" evidence="22">
    <location>
        <begin position="27"/>
        <end position="1791"/>
    </location>
</feature>
<dbReference type="GO" id="GO:0016020">
    <property type="term" value="C:membrane"/>
    <property type="evidence" value="ECO:0007669"/>
    <property type="project" value="UniProtKB-SubCell"/>
</dbReference>
<comment type="similarity">
    <text evidence="4">Belongs to the RRP1 family.</text>
</comment>
<dbReference type="InterPro" id="IPR024607">
    <property type="entry name" value="Sulfatase_CS"/>
</dbReference>
<comment type="similarity">
    <text evidence="6">Belongs to the HscB family.</text>
</comment>
<evidence type="ECO:0000256" key="12">
    <source>
        <dbReference type="ARBA" id="ARBA00023065"/>
    </source>
</evidence>
<accession>A0A8J6H993</accession>
<dbReference type="GO" id="GO:0051259">
    <property type="term" value="P:protein complex oligomerization"/>
    <property type="evidence" value="ECO:0007669"/>
    <property type="project" value="InterPro"/>
</dbReference>
<dbReference type="InterPro" id="IPR001623">
    <property type="entry name" value="DnaJ_domain"/>
</dbReference>
<keyword evidence="17 18" id="KW-0407">Ion channel</keyword>
<feature type="region of interest" description="Disordered" evidence="20">
    <location>
        <begin position="1772"/>
        <end position="1791"/>
    </location>
</feature>
<dbReference type="SUPFAM" id="SSF46565">
    <property type="entry name" value="Chaperone J-domain"/>
    <property type="match status" value="1"/>
</dbReference>
<dbReference type="Pfam" id="PF00884">
    <property type="entry name" value="Sulfatase"/>
    <property type="match status" value="1"/>
</dbReference>
<keyword evidence="9 22" id="KW-0732">Signal</keyword>
<keyword evidence="7 18" id="KW-0813">Transport</keyword>
<dbReference type="Gene3D" id="1.20.1280.20">
    <property type="entry name" value="HscB, C-terminal domain"/>
    <property type="match status" value="1"/>
</dbReference>
<dbReference type="CDD" id="cd16147">
    <property type="entry name" value="G6S"/>
    <property type="match status" value="1"/>
</dbReference>
<evidence type="ECO:0000256" key="16">
    <source>
        <dbReference type="ARBA" id="ARBA00023242"/>
    </source>
</evidence>
<reference evidence="24" key="1">
    <citation type="journal article" date="2020" name="J Insects Food Feed">
        <title>The yellow mealworm (Tenebrio molitor) genome: a resource for the emerging insects as food and feed industry.</title>
        <authorList>
            <person name="Eriksson T."/>
            <person name="Andere A."/>
            <person name="Kelstrup H."/>
            <person name="Emery V."/>
            <person name="Picard C."/>
        </authorList>
    </citation>
    <scope>NUCLEOTIDE SEQUENCE</scope>
    <source>
        <strain evidence="24">Stoneville</strain>
        <tissue evidence="24">Whole head</tissue>
    </source>
</reference>
<comment type="cofactor">
    <cofactor evidence="1">
        <name>Ca(2+)</name>
        <dbReference type="ChEBI" id="CHEBI:29108"/>
    </cofactor>
</comment>
<evidence type="ECO:0000256" key="10">
    <source>
        <dbReference type="ARBA" id="ARBA00022801"/>
    </source>
</evidence>
<evidence type="ECO:0000256" key="17">
    <source>
        <dbReference type="ARBA" id="ARBA00023303"/>
    </source>
</evidence>
<evidence type="ECO:0000256" key="7">
    <source>
        <dbReference type="ARBA" id="ARBA00022448"/>
    </source>
</evidence>
<dbReference type="GO" id="GO:0006364">
    <property type="term" value="P:rRNA processing"/>
    <property type="evidence" value="ECO:0007669"/>
    <property type="project" value="InterPro"/>
</dbReference>
<dbReference type="PROSITE" id="PS00149">
    <property type="entry name" value="SULFATASE_2"/>
    <property type="match status" value="1"/>
</dbReference>
<feature type="domain" description="J" evidence="23">
    <location>
        <begin position="635"/>
        <end position="707"/>
    </location>
</feature>
<dbReference type="GO" id="GO:0051087">
    <property type="term" value="F:protein-folding chaperone binding"/>
    <property type="evidence" value="ECO:0007669"/>
    <property type="project" value="InterPro"/>
</dbReference>
<feature type="transmembrane region" description="Helical" evidence="21">
    <location>
        <begin position="273"/>
        <end position="295"/>
    </location>
</feature>
<dbReference type="SUPFAM" id="SSF53649">
    <property type="entry name" value="Alkaline phosphatase-like"/>
    <property type="match status" value="1"/>
</dbReference>
<keyword evidence="15" id="KW-0143">Chaperone</keyword>
<evidence type="ECO:0000256" key="11">
    <source>
        <dbReference type="ARBA" id="ARBA00022989"/>
    </source>
</evidence>